<keyword evidence="2" id="KW-0479">Metal-binding</keyword>
<dbReference type="PROSITE" id="PS00758">
    <property type="entry name" value="ARGE_DAPE_CPG2_1"/>
    <property type="match status" value="1"/>
</dbReference>
<evidence type="ECO:0000256" key="3">
    <source>
        <dbReference type="ARBA" id="ARBA00022801"/>
    </source>
</evidence>
<reference evidence="9 11" key="2">
    <citation type="submission" date="2018-06" db="EMBL/GenBank/DDBJ databases">
        <authorList>
            <consortium name="Pathogen Informatics"/>
            <person name="Doyle S."/>
        </authorList>
    </citation>
    <scope>NUCLEOTIDE SEQUENCE [LARGE SCALE GENOMIC DNA]</scope>
    <source>
        <strain evidence="9 11">NCTC12022</strain>
    </source>
</reference>
<organism evidence="8 10">
    <name type="scientific">Legionella feeleii</name>
    <dbReference type="NCBI Taxonomy" id="453"/>
    <lineage>
        <taxon>Bacteria</taxon>
        <taxon>Pseudomonadati</taxon>
        <taxon>Pseudomonadota</taxon>
        <taxon>Gammaproteobacteria</taxon>
        <taxon>Legionellales</taxon>
        <taxon>Legionellaceae</taxon>
        <taxon>Legionella</taxon>
    </lineage>
</organism>
<keyword evidence="8" id="KW-0645">Protease</keyword>
<reference evidence="8 10" key="1">
    <citation type="submission" date="2015-11" db="EMBL/GenBank/DDBJ databases">
        <title>Genomic analysis of 38 Legionella species identifies large and diverse effector repertoires.</title>
        <authorList>
            <person name="Burstein D."/>
            <person name="Amaro F."/>
            <person name="Zusman T."/>
            <person name="Lifshitz Z."/>
            <person name="Cohen O."/>
            <person name="Gilbert J.A."/>
            <person name="Pupko T."/>
            <person name="Shuman H.A."/>
            <person name="Segal G."/>
        </authorList>
    </citation>
    <scope>NUCLEOTIDE SEQUENCE [LARGE SCALE GENOMIC DNA]</scope>
    <source>
        <strain evidence="8 10">WO-44C</strain>
    </source>
</reference>
<dbReference type="Proteomes" id="UP000251942">
    <property type="component" value="Unassembled WGS sequence"/>
</dbReference>
<protein>
    <submittedName>
        <fullName evidence="8">Carboxypeptidase G2</fullName>
        <ecNumber evidence="9">3.4.17.11</ecNumber>
    </submittedName>
</protein>
<evidence type="ECO:0000256" key="6">
    <source>
        <dbReference type="SAM" id="SignalP"/>
    </source>
</evidence>
<keyword evidence="8" id="KW-0121">Carboxypeptidase</keyword>
<evidence type="ECO:0000256" key="2">
    <source>
        <dbReference type="ARBA" id="ARBA00022723"/>
    </source>
</evidence>
<dbReference type="Pfam" id="PF07687">
    <property type="entry name" value="M20_dimer"/>
    <property type="match status" value="1"/>
</dbReference>
<evidence type="ECO:0000313" key="8">
    <source>
        <dbReference type="EMBL" id="KTD00079.1"/>
    </source>
</evidence>
<dbReference type="InterPro" id="IPR050072">
    <property type="entry name" value="Peptidase_M20A"/>
</dbReference>
<dbReference type="InterPro" id="IPR002933">
    <property type="entry name" value="Peptidase_M20"/>
</dbReference>
<evidence type="ECO:0000313" key="9">
    <source>
        <dbReference type="EMBL" id="SPX62775.1"/>
    </source>
</evidence>
<dbReference type="InterPro" id="IPR001261">
    <property type="entry name" value="ArgE/DapE_CS"/>
</dbReference>
<dbReference type="PANTHER" id="PTHR43808:SF32">
    <property type="entry name" value="ARGE_DAPE-RELATED DEACYLASE"/>
    <property type="match status" value="1"/>
</dbReference>
<dbReference type="EMBL" id="LNYB01000046">
    <property type="protein sequence ID" value="KTD00079.1"/>
    <property type="molecule type" value="Genomic_DNA"/>
</dbReference>
<keyword evidence="3 9" id="KW-0378">Hydrolase</keyword>
<keyword evidence="5" id="KW-0170">Cobalt</keyword>
<evidence type="ECO:0000256" key="4">
    <source>
        <dbReference type="ARBA" id="ARBA00022833"/>
    </source>
</evidence>
<feature type="domain" description="Peptidase M20 dimerisation" evidence="7">
    <location>
        <begin position="213"/>
        <end position="331"/>
    </location>
</feature>
<keyword evidence="10" id="KW-1185">Reference proteome</keyword>
<accession>A0A0W0TX99</accession>
<feature type="signal peptide" evidence="6">
    <location>
        <begin position="1"/>
        <end position="22"/>
    </location>
</feature>
<dbReference type="InterPro" id="IPR036264">
    <property type="entry name" value="Bact_exopeptidase_dim_dom"/>
</dbReference>
<dbReference type="PATRIC" id="fig|453.4.peg.1398"/>
<dbReference type="EMBL" id="UASS01000040">
    <property type="protein sequence ID" value="SPX62775.1"/>
    <property type="molecule type" value="Genomic_DNA"/>
</dbReference>
<sequence>MKQFVLASLFILSTLLIQPVKAKALSPAEAQISGYILTQRENQLNLLEKLVNINSGTENIAGIKEVGNSLIPLFTQLGFTTQWIDTPPTMHRAGTLIAQHKGHKGKRLLLIGHMDTVFPINSPLQKFIRQGDLATGPGVIDDKGGVVVILYALQALHQAHALDDATITVILTGDEEDSGKPTSISRKALVDAAQNSDIALDFEWAITNDTATIARRGISNWLIKTQGKEAHSSEIFQEKAGDGAIFELARILHQMRIQLSSERYLSFNPGLILGGTTTSYDVHQSAGNAFGKTNVIAKTAMAKGDLRFLSTAQKENAEKRIIAIVNQHLPVTNASVAFEEGIPAMPPTPQNLQLLQLYSKASTALGYGAIKPLDPGLRGAGDISYIASLVSANLAGLGPVGTGAHSINETLNVSSLSMQTQRAALLMYHLIS</sequence>
<dbReference type="STRING" id="453.Lfee_1286"/>
<comment type="cofactor">
    <cofactor evidence="1">
        <name>Zn(2+)</name>
        <dbReference type="ChEBI" id="CHEBI:29105"/>
    </cofactor>
</comment>
<dbReference type="OrthoDB" id="9776600at2"/>
<evidence type="ECO:0000313" key="10">
    <source>
        <dbReference type="Proteomes" id="UP000054698"/>
    </source>
</evidence>
<dbReference type="CDD" id="cd03885">
    <property type="entry name" value="M20_CPDG2"/>
    <property type="match status" value="1"/>
</dbReference>
<dbReference type="PANTHER" id="PTHR43808">
    <property type="entry name" value="ACETYLORNITHINE DEACETYLASE"/>
    <property type="match status" value="1"/>
</dbReference>
<dbReference type="SUPFAM" id="SSF53187">
    <property type="entry name" value="Zn-dependent exopeptidases"/>
    <property type="match status" value="1"/>
</dbReference>
<dbReference type="Pfam" id="PF01546">
    <property type="entry name" value="Peptidase_M20"/>
    <property type="match status" value="1"/>
</dbReference>
<dbReference type="EC" id="3.4.17.11" evidence="9"/>
<keyword evidence="6" id="KW-0732">Signal</keyword>
<evidence type="ECO:0000256" key="5">
    <source>
        <dbReference type="ARBA" id="ARBA00023285"/>
    </source>
</evidence>
<dbReference type="GO" id="GO:0004180">
    <property type="term" value="F:carboxypeptidase activity"/>
    <property type="evidence" value="ECO:0007669"/>
    <property type="project" value="UniProtKB-KW"/>
</dbReference>
<evidence type="ECO:0000259" key="7">
    <source>
        <dbReference type="Pfam" id="PF07687"/>
    </source>
</evidence>
<feature type="chain" id="PRO_5033244587" evidence="6">
    <location>
        <begin position="23"/>
        <end position="432"/>
    </location>
</feature>
<dbReference type="Gene3D" id="3.30.70.360">
    <property type="match status" value="1"/>
</dbReference>
<dbReference type="GO" id="GO:0046872">
    <property type="term" value="F:metal ion binding"/>
    <property type="evidence" value="ECO:0007669"/>
    <property type="project" value="UniProtKB-KW"/>
</dbReference>
<dbReference type="AlphaFoldDB" id="A0A0W0TX99"/>
<evidence type="ECO:0000313" key="11">
    <source>
        <dbReference type="Proteomes" id="UP000251942"/>
    </source>
</evidence>
<gene>
    <name evidence="8" type="primary">cpg2_2</name>
    <name evidence="8" type="ORF">Lfee_1286</name>
    <name evidence="9" type="ORF">NCTC12022_03541</name>
</gene>
<proteinExistence type="predicted"/>
<dbReference type="SUPFAM" id="SSF55031">
    <property type="entry name" value="Bacterial exopeptidase dimerisation domain"/>
    <property type="match status" value="1"/>
</dbReference>
<name>A0A0W0TX99_9GAMM</name>
<dbReference type="Gene3D" id="3.40.630.10">
    <property type="entry name" value="Zn peptidases"/>
    <property type="match status" value="1"/>
</dbReference>
<dbReference type="InterPro" id="IPR011650">
    <property type="entry name" value="Peptidase_M20_dimer"/>
</dbReference>
<keyword evidence="4" id="KW-0862">Zinc</keyword>
<evidence type="ECO:0000256" key="1">
    <source>
        <dbReference type="ARBA" id="ARBA00001947"/>
    </source>
</evidence>
<dbReference type="Proteomes" id="UP000054698">
    <property type="component" value="Unassembled WGS sequence"/>
</dbReference>
<dbReference type="RefSeq" id="WP_058445056.1">
    <property type="nucleotide sequence ID" value="NZ_CAAAHT010000041.1"/>
</dbReference>